<accession>A0ABR2L2G4</accession>
<evidence type="ECO:0000259" key="4">
    <source>
        <dbReference type="PROSITE" id="PS50237"/>
    </source>
</evidence>
<dbReference type="InterPro" id="IPR051681">
    <property type="entry name" value="Ser/Thr_Kinases-Pseudokinases"/>
</dbReference>
<sequence length="854" mass="99818">MNKYKVDINSFNLIEQIQNNEFTSVSVVKHKNTEKNYVAKVFRINNEEITPKIIERQLGILMRLQHPTLIKLIGYSLTDFSGNKNLTIIMKYSQRGSLDTLLKNAQNGFSDNDYDNTTRQIILIGIARGMMYLHQHNIIHRSLKPENILLCKKLHPHITDFNLSNLVQPPEIILNAYLAPETIEKNRYELKSDVYSFGIIMYEIISQSTPFPDFENGTLKPSEFRRKLVAENYRPEFDDTVPESFSKLIDRCLSRDPKERPSFEELFKKLAYNTSNDDDEGENYFLEDVEEGDIFDYIDKITANDTVYGDGLSVNFGCTENKRSSENSEDKIESSFYSARSFPLLLMGNDSDMITEKNLLFSDVYLLNYRSSKKKLNINSEKFIATLTAIFSGDNDLIKTRSFLLLFLFKNVLEIYPFFSFLLKKLKPNELEKCCFNSFFYDELARHQLLMLDVIESINHFITDCAFQYERICPFMVKIIVANENSLTPIPSNKIDFLDEEHVGKNVDKVKEKYPQILPFSIRFKEYCEVMDHDVYTKPLFDALLIVGFDKKDLNKNPGELIDFAFTEIVKPKFDLFILRNNFYWFKYHKEVTAELSKKYLSFGILFGFALSMMRPIPIRFPRYFYKKLQNRSFSQSDLMLYDTDFFRESSSLFQKVITEKDFLSFTYLDNLENCEIDLIKLNDITDDLDFVPTPLVESNKADYVNRVIQWMSISIDKEFKAFENGLKSMNLPPLFPRYFRLDELDKIVSGETEKNWNELKKEAVYEGFDNDSQTVVWFWNYFFDMSEEKKLKILKFITGTSAVPIGGLKNIQITFNHVNGGSMITSDCSTCKINLPDFESFKQLKDKMNKLIV</sequence>
<dbReference type="SMART" id="SM00119">
    <property type="entry name" value="HECTc"/>
    <property type="match status" value="1"/>
</dbReference>
<name>A0ABR2L2G4_9EUKA</name>
<dbReference type="InterPro" id="IPR000719">
    <property type="entry name" value="Prot_kinase_dom"/>
</dbReference>
<dbReference type="PANTHER" id="PTHR44329:SF214">
    <property type="entry name" value="PROTEIN KINASE DOMAIN-CONTAINING PROTEIN"/>
    <property type="match status" value="1"/>
</dbReference>
<dbReference type="PROSITE" id="PS50011">
    <property type="entry name" value="PROTEIN_KINASE_DOM"/>
    <property type="match status" value="1"/>
</dbReference>
<evidence type="ECO:0000313" key="6">
    <source>
        <dbReference type="Proteomes" id="UP001470230"/>
    </source>
</evidence>
<dbReference type="SUPFAM" id="SSF56112">
    <property type="entry name" value="Protein kinase-like (PK-like)"/>
    <property type="match status" value="1"/>
</dbReference>
<comment type="caution">
    <text evidence="5">The sequence shown here is derived from an EMBL/GenBank/DDBJ whole genome shotgun (WGS) entry which is preliminary data.</text>
</comment>
<evidence type="ECO:0000313" key="5">
    <source>
        <dbReference type="EMBL" id="KAK8897555.1"/>
    </source>
</evidence>
<dbReference type="Gene3D" id="3.90.1750.10">
    <property type="entry name" value="Hect, E3 ligase catalytic domains"/>
    <property type="match status" value="1"/>
</dbReference>
<dbReference type="SUPFAM" id="SSF56204">
    <property type="entry name" value="Hect, E3 ligase catalytic domain"/>
    <property type="match status" value="1"/>
</dbReference>
<evidence type="ECO:0000256" key="1">
    <source>
        <dbReference type="ARBA" id="ARBA00022786"/>
    </source>
</evidence>
<protein>
    <recommendedName>
        <fullName evidence="7">Protein kinase domain-containing protein</fullName>
    </recommendedName>
</protein>
<dbReference type="Gene3D" id="3.30.2410.10">
    <property type="entry name" value="Hect, E3 ligase catalytic domain"/>
    <property type="match status" value="1"/>
</dbReference>
<evidence type="ECO:0008006" key="7">
    <source>
        <dbReference type="Google" id="ProtNLM"/>
    </source>
</evidence>
<comment type="caution">
    <text evidence="2">Lacks conserved residue(s) required for the propagation of feature annotation.</text>
</comment>
<evidence type="ECO:0000259" key="3">
    <source>
        <dbReference type="PROSITE" id="PS50011"/>
    </source>
</evidence>
<evidence type="ECO:0000256" key="2">
    <source>
        <dbReference type="PROSITE-ProRule" id="PRU00104"/>
    </source>
</evidence>
<gene>
    <name evidence="5" type="ORF">M9Y10_015513</name>
</gene>
<feature type="domain" description="HECT" evidence="4">
    <location>
        <begin position="560"/>
        <end position="854"/>
    </location>
</feature>
<dbReference type="InterPro" id="IPR000569">
    <property type="entry name" value="HECT_dom"/>
</dbReference>
<dbReference type="Pfam" id="PF00632">
    <property type="entry name" value="HECT"/>
    <property type="match status" value="1"/>
</dbReference>
<keyword evidence="6" id="KW-1185">Reference proteome</keyword>
<dbReference type="PANTHER" id="PTHR44329">
    <property type="entry name" value="SERINE/THREONINE-PROTEIN KINASE TNNI3K-RELATED"/>
    <property type="match status" value="1"/>
</dbReference>
<proteinExistence type="predicted"/>
<dbReference type="EMBL" id="JAPFFF010000002">
    <property type="protein sequence ID" value="KAK8897555.1"/>
    <property type="molecule type" value="Genomic_DNA"/>
</dbReference>
<dbReference type="PROSITE" id="PS50237">
    <property type="entry name" value="HECT"/>
    <property type="match status" value="1"/>
</dbReference>
<dbReference type="Proteomes" id="UP001470230">
    <property type="component" value="Unassembled WGS sequence"/>
</dbReference>
<dbReference type="Gene3D" id="3.30.2160.10">
    <property type="entry name" value="Hect, E3 ligase catalytic domain"/>
    <property type="match status" value="1"/>
</dbReference>
<dbReference type="InterPro" id="IPR035983">
    <property type="entry name" value="Hect_E3_ubiquitin_ligase"/>
</dbReference>
<dbReference type="Pfam" id="PF00069">
    <property type="entry name" value="Pkinase"/>
    <property type="match status" value="1"/>
</dbReference>
<dbReference type="Gene3D" id="1.10.510.10">
    <property type="entry name" value="Transferase(Phosphotransferase) domain 1"/>
    <property type="match status" value="1"/>
</dbReference>
<dbReference type="InterPro" id="IPR011009">
    <property type="entry name" value="Kinase-like_dom_sf"/>
</dbReference>
<organism evidence="5 6">
    <name type="scientific">Tritrichomonas musculus</name>
    <dbReference type="NCBI Taxonomy" id="1915356"/>
    <lineage>
        <taxon>Eukaryota</taxon>
        <taxon>Metamonada</taxon>
        <taxon>Parabasalia</taxon>
        <taxon>Tritrichomonadida</taxon>
        <taxon>Tritrichomonadidae</taxon>
        <taxon>Tritrichomonas</taxon>
    </lineage>
</organism>
<reference evidence="5 6" key="1">
    <citation type="submission" date="2024-04" db="EMBL/GenBank/DDBJ databases">
        <title>Tritrichomonas musculus Genome.</title>
        <authorList>
            <person name="Alves-Ferreira E."/>
            <person name="Grigg M."/>
            <person name="Lorenzi H."/>
            <person name="Galac M."/>
        </authorList>
    </citation>
    <scope>NUCLEOTIDE SEQUENCE [LARGE SCALE GENOMIC DNA]</scope>
    <source>
        <strain evidence="5 6">EAF2021</strain>
    </source>
</reference>
<keyword evidence="1 2" id="KW-0833">Ubl conjugation pathway</keyword>
<feature type="domain" description="Protein kinase" evidence="3">
    <location>
        <begin position="11"/>
        <end position="286"/>
    </location>
</feature>